<dbReference type="PANTHER" id="PTHR37984">
    <property type="entry name" value="PROTEIN CBG26694"/>
    <property type="match status" value="1"/>
</dbReference>
<dbReference type="GO" id="GO:0015074">
    <property type="term" value="P:DNA integration"/>
    <property type="evidence" value="ECO:0007669"/>
    <property type="project" value="InterPro"/>
</dbReference>
<evidence type="ECO:0000313" key="3">
    <source>
        <dbReference type="EMBL" id="GBO10557.1"/>
    </source>
</evidence>
<dbReference type="OrthoDB" id="6419861at2759"/>
<evidence type="ECO:0000259" key="2">
    <source>
        <dbReference type="PROSITE" id="PS50994"/>
    </source>
</evidence>
<dbReference type="InterPro" id="IPR050951">
    <property type="entry name" value="Retrovirus_Pol_polyprotein"/>
</dbReference>
<feature type="compositionally biased region" description="Polar residues" evidence="1">
    <location>
        <begin position="161"/>
        <end position="172"/>
    </location>
</feature>
<name>A0A4Y2UG89_ARAVE</name>
<dbReference type="SUPFAM" id="SSF53098">
    <property type="entry name" value="Ribonuclease H-like"/>
    <property type="match status" value="1"/>
</dbReference>
<feature type="region of interest" description="Disordered" evidence="1">
    <location>
        <begin position="160"/>
        <end position="229"/>
    </location>
</feature>
<dbReference type="PROSITE" id="PS50994">
    <property type="entry name" value="INTEGRASE"/>
    <property type="match status" value="1"/>
</dbReference>
<feature type="compositionally biased region" description="Low complexity" evidence="1">
    <location>
        <begin position="173"/>
        <end position="189"/>
    </location>
</feature>
<dbReference type="Gene3D" id="3.30.420.10">
    <property type="entry name" value="Ribonuclease H-like superfamily/Ribonuclease H"/>
    <property type="match status" value="1"/>
</dbReference>
<dbReference type="InterPro" id="IPR001584">
    <property type="entry name" value="Integrase_cat-core"/>
</dbReference>
<sequence>MFFLLVDSFSKWLEVKRLSSATSSATIKVMREIFATHGIPDSVASDNGSQYTSEEFQNFLSKNGIRHILVAPYHPSSNGQAERVDQTTKDTLKRIISGDWNQRLTSFLLTQHTTPSATGPTWIPGTVIEKTGLLSYKNVTPDGKSIRCHIDQMRNRKTPLVSLQSSPETQENSTTPVSSSAIPSSSNTPIQRSYPPDEIETPKKAPDESHQSRPRRTINRPSHLKDYVM</sequence>
<gene>
    <name evidence="3" type="ORF">AVEN_190260_1</name>
</gene>
<organism evidence="3 4">
    <name type="scientific">Araneus ventricosus</name>
    <name type="common">Orbweaver spider</name>
    <name type="synonym">Epeira ventricosa</name>
    <dbReference type="NCBI Taxonomy" id="182803"/>
    <lineage>
        <taxon>Eukaryota</taxon>
        <taxon>Metazoa</taxon>
        <taxon>Ecdysozoa</taxon>
        <taxon>Arthropoda</taxon>
        <taxon>Chelicerata</taxon>
        <taxon>Arachnida</taxon>
        <taxon>Araneae</taxon>
        <taxon>Araneomorphae</taxon>
        <taxon>Entelegynae</taxon>
        <taxon>Araneoidea</taxon>
        <taxon>Araneidae</taxon>
        <taxon>Araneus</taxon>
    </lineage>
</organism>
<feature type="domain" description="Integrase catalytic" evidence="2">
    <location>
        <begin position="1"/>
        <end position="92"/>
    </location>
</feature>
<keyword evidence="4" id="KW-1185">Reference proteome</keyword>
<dbReference type="PANTHER" id="PTHR37984:SF12">
    <property type="entry name" value="RIBONUCLEASE H"/>
    <property type="match status" value="1"/>
</dbReference>
<reference evidence="3 4" key="1">
    <citation type="journal article" date="2019" name="Sci. Rep.">
        <title>Orb-weaving spider Araneus ventricosus genome elucidates the spidroin gene catalogue.</title>
        <authorList>
            <person name="Kono N."/>
            <person name="Nakamura H."/>
            <person name="Ohtoshi R."/>
            <person name="Moran D.A.P."/>
            <person name="Shinohara A."/>
            <person name="Yoshida Y."/>
            <person name="Fujiwara M."/>
            <person name="Mori M."/>
            <person name="Tomita M."/>
            <person name="Arakawa K."/>
        </authorList>
    </citation>
    <scope>NUCLEOTIDE SEQUENCE [LARGE SCALE GENOMIC DNA]</scope>
</reference>
<dbReference type="EMBL" id="BGPR01035626">
    <property type="protein sequence ID" value="GBO10557.1"/>
    <property type="molecule type" value="Genomic_DNA"/>
</dbReference>
<dbReference type="InterPro" id="IPR036397">
    <property type="entry name" value="RNaseH_sf"/>
</dbReference>
<dbReference type="Proteomes" id="UP000499080">
    <property type="component" value="Unassembled WGS sequence"/>
</dbReference>
<accession>A0A4Y2UG89</accession>
<dbReference type="AlphaFoldDB" id="A0A4Y2UG89"/>
<dbReference type="Pfam" id="PF00665">
    <property type="entry name" value="rve"/>
    <property type="match status" value="1"/>
</dbReference>
<feature type="compositionally biased region" description="Basic and acidic residues" evidence="1">
    <location>
        <begin position="200"/>
        <end position="211"/>
    </location>
</feature>
<proteinExistence type="predicted"/>
<dbReference type="InterPro" id="IPR012337">
    <property type="entry name" value="RNaseH-like_sf"/>
</dbReference>
<evidence type="ECO:0000313" key="4">
    <source>
        <dbReference type="Proteomes" id="UP000499080"/>
    </source>
</evidence>
<dbReference type="GO" id="GO:0003676">
    <property type="term" value="F:nucleic acid binding"/>
    <property type="evidence" value="ECO:0007669"/>
    <property type="project" value="InterPro"/>
</dbReference>
<comment type="caution">
    <text evidence="3">The sequence shown here is derived from an EMBL/GenBank/DDBJ whole genome shotgun (WGS) entry which is preliminary data.</text>
</comment>
<evidence type="ECO:0000256" key="1">
    <source>
        <dbReference type="SAM" id="MobiDB-lite"/>
    </source>
</evidence>
<protein>
    <recommendedName>
        <fullName evidence="2">Integrase catalytic domain-containing protein</fullName>
    </recommendedName>
</protein>